<proteinExistence type="predicted"/>
<gene>
    <name evidence="2" type="ORF">F8568_045020</name>
</gene>
<dbReference type="EMBL" id="WBMS02000072">
    <property type="protein sequence ID" value="MWA07372.1"/>
    <property type="molecule type" value="Genomic_DNA"/>
</dbReference>
<protein>
    <recommendedName>
        <fullName evidence="4">Excalibur calcium-binding domain-containing protein</fullName>
    </recommendedName>
</protein>
<comment type="caution">
    <text evidence="2">The sequence shown here is derived from an EMBL/GenBank/DDBJ whole genome shotgun (WGS) entry which is preliminary data.</text>
</comment>
<dbReference type="PROSITE" id="PS51257">
    <property type="entry name" value="PROKAR_LIPOPROTEIN"/>
    <property type="match status" value="1"/>
</dbReference>
<keyword evidence="1" id="KW-0732">Signal</keyword>
<accession>A0A6I4MNF9</accession>
<dbReference type="AlphaFoldDB" id="A0A6I4MNF9"/>
<dbReference type="Proteomes" id="UP000462055">
    <property type="component" value="Unassembled WGS sequence"/>
</dbReference>
<reference evidence="2" key="1">
    <citation type="submission" date="2019-12" db="EMBL/GenBank/DDBJ databases">
        <title>Actinomadura physcomitrii sp. nov., a novel actinomycete isolated from moss [Physcomitrium sphaericum (Ludw) Fuernr].</title>
        <authorList>
            <person name="Zhuang X."/>
        </authorList>
    </citation>
    <scope>NUCLEOTIDE SEQUENCE [LARGE SCALE GENOMIC DNA]</scope>
    <source>
        <strain evidence="2">LD22</strain>
    </source>
</reference>
<feature type="chain" id="PRO_5038708322" description="Excalibur calcium-binding domain-containing protein" evidence="1">
    <location>
        <begin position="20"/>
        <end position="91"/>
    </location>
</feature>
<evidence type="ECO:0000313" key="2">
    <source>
        <dbReference type="EMBL" id="MWA07372.1"/>
    </source>
</evidence>
<name>A0A6I4MNF9_9ACTN</name>
<evidence type="ECO:0000256" key="1">
    <source>
        <dbReference type="SAM" id="SignalP"/>
    </source>
</evidence>
<keyword evidence="3" id="KW-1185">Reference proteome</keyword>
<sequence length="91" mass="9665">MRTSLLVIAALAASLTACGTSEEDKIVVKNLKQPGSSRTYKAVRDGAASTKREIGGYDCAKFAASIAHDVEFPAGKDLYIKACEEGQKQVD</sequence>
<dbReference type="RefSeq" id="WP_151600279.1">
    <property type="nucleotide sequence ID" value="NZ_WBMS02000072.1"/>
</dbReference>
<organism evidence="2 3">
    <name type="scientific">Actinomadura physcomitrii</name>
    <dbReference type="NCBI Taxonomy" id="2650748"/>
    <lineage>
        <taxon>Bacteria</taxon>
        <taxon>Bacillati</taxon>
        <taxon>Actinomycetota</taxon>
        <taxon>Actinomycetes</taxon>
        <taxon>Streptosporangiales</taxon>
        <taxon>Thermomonosporaceae</taxon>
        <taxon>Actinomadura</taxon>
    </lineage>
</organism>
<feature type="signal peptide" evidence="1">
    <location>
        <begin position="1"/>
        <end position="19"/>
    </location>
</feature>
<evidence type="ECO:0008006" key="4">
    <source>
        <dbReference type="Google" id="ProtNLM"/>
    </source>
</evidence>
<evidence type="ECO:0000313" key="3">
    <source>
        <dbReference type="Proteomes" id="UP000462055"/>
    </source>
</evidence>